<keyword evidence="5 7" id="KW-1133">Transmembrane helix</keyword>
<evidence type="ECO:0000256" key="6">
    <source>
        <dbReference type="ARBA" id="ARBA00023136"/>
    </source>
</evidence>
<feature type="transmembrane region" description="Helical" evidence="7">
    <location>
        <begin position="92"/>
        <end position="115"/>
    </location>
</feature>
<protein>
    <submittedName>
        <fullName evidence="8">Folate-biopterin transporter 1, chloroplastic</fullName>
    </submittedName>
</protein>
<dbReference type="PANTHER" id="PTHR31585:SF0">
    <property type="entry name" value="FOLATE-BIOPTERIN TRANSPORTER 1, CHLOROPLASTIC"/>
    <property type="match status" value="1"/>
</dbReference>
<accession>A0A371GSR0</accession>
<keyword evidence="6 7" id="KW-0472">Membrane</keyword>
<evidence type="ECO:0000313" key="8">
    <source>
        <dbReference type="EMBL" id="RDX93582.1"/>
    </source>
</evidence>
<evidence type="ECO:0000256" key="7">
    <source>
        <dbReference type="SAM" id="Phobius"/>
    </source>
</evidence>
<reference evidence="8" key="1">
    <citation type="submission" date="2018-05" db="EMBL/GenBank/DDBJ databases">
        <title>Draft genome of Mucuna pruriens seed.</title>
        <authorList>
            <person name="Nnadi N.E."/>
            <person name="Vos R."/>
            <person name="Hasami M.H."/>
            <person name="Devisetty U.K."/>
            <person name="Aguiy J.C."/>
        </authorList>
    </citation>
    <scope>NUCLEOTIDE SEQUENCE [LARGE SCALE GENOMIC DNA]</scope>
    <source>
        <strain evidence="8">JCA_2017</strain>
    </source>
</reference>
<dbReference type="OrthoDB" id="754047at2759"/>
<evidence type="ECO:0000256" key="1">
    <source>
        <dbReference type="ARBA" id="ARBA00004141"/>
    </source>
</evidence>
<feature type="non-terminal residue" evidence="8">
    <location>
        <position position="1"/>
    </location>
</feature>
<name>A0A371GSR0_MUCPR</name>
<dbReference type="Proteomes" id="UP000257109">
    <property type="component" value="Unassembled WGS sequence"/>
</dbReference>
<keyword evidence="3" id="KW-0813">Transport</keyword>
<evidence type="ECO:0000256" key="4">
    <source>
        <dbReference type="ARBA" id="ARBA00022692"/>
    </source>
</evidence>
<feature type="transmembrane region" description="Helical" evidence="7">
    <location>
        <begin position="59"/>
        <end position="80"/>
    </location>
</feature>
<comment type="similarity">
    <text evidence="2">Belongs to the major facilitator superfamily. Folate-biopterin transporter (TC 2.A.71) family.</text>
</comment>
<dbReference type="SUPFAM" id="SSF103473">
    <property type="entry name" value="MFS general substrate transporter"/>
    <property type="match status" value="1"/>
</dbReference>
<keyword evidence="9" id="KW-1185">Reference proteome</keyword>
<dbReference type="Pfam" id="PF03092">
    <property type="entry name" value="BT1"/>
    <property type="match status" value="1"/>
</dbReference>
<evidence type="ECO:0000256" key="3">
    <source>
        <dbReference type="ARBA" id="ARBA00022448"/>
    </source>
</evidence>
<dbReference type="InterPro" id="IPR036259">
    <property type="entry name" value="MFS_trans_sf"/>
</dbReference>
<sequence>MSCLVLSRLISTLSWSLMATFVDNKYNVFCILLGSSLYHLLGCCYRFNSCREGTYSHKVPQYLFSLYSLCWGSSGFRGIVSSYFSGSLLYTYGVRFIFCVTTLLPLLTLVIVILLKEQPMFNTARGQNLLFSRPSLTLLCSNLQQILLVLPLWFWDLSSLLPRLHLYLVLVIIMDL</sequence>
<dbReference type="EMBL" id="QJKJ01004579">
    <property type="protein sequence ID" value="RDX93582.1"/>
    <property type="molecule type" value="Genomic_DNA"/>
</dbReference>
<proteinExistence type="inferred from homology"/>
<feature type="transmembrane region" description="Helical" evidence="7">
    <location>
        <begin position="26"/>
        <end position="47"/>
    </location>
</feature>
<evidence type="ECO:0000313" key="9">
    <source>
        <dbReference type="Proteomes" id="UP000257109"/>
    </source>
</evidence>
<dbReference type="PANTHER" id="PTHR31585">
    <property type="entry name" value="FOLATE-BIOPTERIN TRANSPORTER 1, CHLOROPLASTIC"/>
    <property type="match status" value="1"/>
</dbReference>
<keyword evidence="4 7" id="KW-0812">Transmembrane</keyword>
<organism evidence="8 9">
    <name type="scientific">Mucuna pruriens</name>
    <name type="common">Velvet bean</name>
    <name type="synonym">Dolichos pruriens</name>
    <dbReference type="NCBI Taxonomy" id="157652"/>
    <lineage>
        <taxon>Eukaryota</taxon>
        <taxon>Viridiplantae</taxon>
        <taxon>Streptophyta</taxon>
        <taxon>Embryophyta</taxon>
        <taxon>Tracheophyta</taxon>
        <taxon>Spermatophyta</taxon>
        <taxon>Magnoliopsida</taxon>
        <taxon>eudicotyledons</taxon>
        <taxon>Gunneridae</taxon>
        <taxon>Pentapetalae</taxon>
        <taxon>rosids</taxon>
        <taxon>fabids</taxon>
        <taxon>Fabales</taxon>
        <taxon>Fabaceae</taxon>
        <taxon>Papilionoideae</taxon>
        <taxon>50 kb inversion clade</taxon>
        <taxon>NPAAA clade</taxon>
        <taxon>indigoferoid/millettioid clade</taxon>
        <taxon>Phaseoleae</taxon>
        <taxon>Mucuna</taxon>
    </lineage>
</organism>
<gene>
    <name evidence="8" type="ORF">CR513_24132</name>
</gene>
<dbReference type="STRING" id="157652.A0A371GSR0"/>
<comment type="caution">
    <text evidence="8">The sequence shown here is derived from an EMBL/GenBank/DDBJ whole genome shotgun (WGS) entry which is preliminary data.</text>
</comment>
<dbReference type="GO" id="GO:0016020">
    <property type="term" value="C:membrane"/>
    <property type="evidence" value="ECO:0007669"/>
    <property type="project" value="UniProtKB-SubCell"/>
</dbReference>
<evidence type="ECO:0000256" key="2">
    <source>
        <dbReference type="ARBA" id="ARBA00007015"/>
    </source>
</evidence>
<evidence type="ECO:0000256" key="5">
    <source>
        <dbReference type="ARBA" id="ARBA00022989"/>
    </source>
</evidence>
<dbReference type="InterPro" id="IPR039309">
    <property type="entry name" value="BT1"/>
</dbReference>
<comment type="subcellular location">
    <subcellularLocation>
        <location evidence="1">Membrane</location>
        <topology evidence="1">Multi-pass membrane protein</topology>
    </subcellularLocation>
</comment>
<dbReference type="AlphaFoldDB" id="A0A371GSR0"/>